<evidence type="ECO:0000313" key="9">
    <source>
        <dbReference type="EMBL" id="MBC5753627.1"/>
    </source>
</evidence>
<comment type="caution">
    <text evidence="9">The sequence shown here is derived from an EMBL/GenBank/DDBJ whole genome shotgun (WGS) entry which is preliminary data.</text>
</comment>
<keyword evidence="7 8" id="KW-0472">Membrane</keyword>
<keyword evidence="4" id="KW-0653">Protein transport</keyword>
<proteinExistence type="predicted"/>
<comment type="subcellular location">
    <subcellularLocation>
        <location evidence="1">Membrane</location>
    </subcellularLocation>
</comment>
<keyword evidence="5 8" id="KW-1133">Transmembrane helix</keyword>
<protein>
    <submittedName>
        <fullName evidence="9">Preprotein translocase subunit SecE</fullName>
    </submittedName>
</protein>
<dbReference type="Proteomes" id="UP000621540">
    <property type="component" value="Unassembled WGS sequence"/>
</dbReference>
<evidence type="ECO:0000256" key="3">
    <source>
        <dbReference type="ARBA" id="ARBA00022692"/>
    </source>
</evidence>
<dbReference type="Gene3D" id="1.20.5.1030">
    <property type="entry name" value="Preprotein translocase secy subunit"/>
    <property type="match status" value="1"/>
</dbReference>
<evidence type="ECO:0000256" key="4">
    <source>
        <dbReference type="ARBA" id="ARBA00022927"/>
    </source>
</evidence>
<accession>A0ABR7I9M2</accession>
<dbReference type="Pfam" id="PF00584">
    <property type="entry name" value="SecE"/>
    <property type="match status" value="1"/>
</dbReference>
<dbReference type="InterPro" id="IPR038379">
    <property type="entry name" value="SecE_sf"/>
</dbReference>
<evidence type="ECO:0000256" key="2">
    <source>
        <dbReference type="ARBA" id="ARBA00022448"/>
    </source>
</evidence>
<reference evidence="9 10" key="1">
    <citation type="submission" date="2020-08" db="EMBL/GenBank/DDBJ databases">
        <title>Genome public.</title>
        <authorList>
            <person name="Liu C."/>
            <person name="Sun Q."/>
        </authorList>
    </citation>
    <scope>NUCLEOTIDE SEQUENCE [LARGE SCALE GENOMIC DNA]</scope>
    <source>
        <strain evidence="9 10">BX0805</strain>
    </source>
</reference>
<evidence type="ECO:0000313" key="10">
    <source>
        <dbReference type="Proteomes" id="UP000621540"/>
    </source>
</evidence>
<evidence type="ECO:0000256" key="6">
    <source>
        <dbReference type="ARBA" id="ARBA00023010"/>
    </source>
</evidence>
<evidence type="ECO:0000256" key="8">
    <source>
        <dbReference type="SAM" id="Phobius"/>
    </source>
</evidence>
<name>A0ABR7I9M2_9FIRM</name>
<dbReference type="InterPro" id="IPR001901">
    <property type="entry name" value="Translocase_SecE/Sec61-g"/>
</dbReference>
<dbReference type="RefSeq" id="WP_022516225.1">
    <property type="nucleotide sequence ID" value="NZ_JACOQH010000003.1"/>
</dbReference>
<dbReference type="EMBL" id="JACOQH010000003">
    <property type="protein sequence ID" value="MBC5753627.1"/>
    <property type="molecule type" value="Genomic_DNA"/>
</dbReference>
<keyword evidence="2" id="KW-0813">Transport</keyword>
<gene>
    <name evidence="9" type="primary">secE</name>
    <name evidence="9" type="ORF">H8Z76_06215</name>
</gene>
<evidence type="ECO:0000256" key="7">
    <source>
        <dbReference type="ARBA" id="ARBA00023136"/>
    </source>
</evidence>
<organism evidence="9 10">
    <name type="scientific">Roseburia yibonii</name>
    <dbReference type="NCBI Taxonomy" id="2763063"/>
    <lineage>
        <taxon>Bacteria</taxon>
        <taxon>Bacillati</taxon>
        <taxon>Bacillota</taxon>
        <taxon>Clostridia</taxon>
        <taxon>Lachnospirales</taxon>
        <taxon>Lachnospiraceae</taxon>
        <taxon>Roseburia</taxon>
    </lineage>
</organism>
<feature type="transmembrane region" description="Helical" evidence="8">
    <location>
        <begin position="38"/>
        <end position="59"/>
    </location>
</feature>
<evidence type="ECO:0000256" key="5">
    <source>
        <dbReference type="ARBA" id="ARBA00022989"/>
    </source>
</evidence>
<keyword evidence="10" id="KW-1185">Reference proteome</keyword>
<dbReference type="InterPro" id="IPR005807">
    <property type="entry name" value="SecE_bac"/>
</dbReference>
<dbReference type="NCBIfam" id="TIGR00964">
    <property type="entry name" value="secE_bact"/>
    <property type="match status" value="1"/>
</dbReference>
<evidence type="ECO:0000256" key="1">
    <source>
        <dbReference type="ARBA" id="ARBA00004370"/>
    </source>
</evidence>
<keyword evidence="6" id="KW-0811">Translocation</keyword>
<sequence>MGETEKTSKAPKENWFAGLKAEFGKIIWPAKESLAKQTTAVVIVSVVVGLIIAVLDFFIQHGVDILVKL</sequence>
<keyword evidence="3 8" id="KW-0812">Transmembrane</keyword>